<protein>
    <submittedName>
        <fullName evidence="9">Adventurous gliding motility protein S</fullName>
    </submittedName>
</protein>
<keyword evidence="4 7" id="KW-0812">Transmembrane</keyword>
<comment type="subcellular location">
    <subcellularLocation>
        <location evidence="1">Cell membrane</location>
        <topology evidence="1">Single-pass membrane protein</topology>
    </subcellularLocation>
    <subcellularLocation>
        <location evidence="7">Cell membrane</location>
        <topology evidence="7">Single-pass type II membrane protein</topology>
    </subcellularLocation>
</comment>
<evidence type="ECO:0000256" key="7">
    <source>
        <dbReference type="RuleBase" id="RU003879"/>
    </source>
</evidence>
<dbReference type="RefSeq" id="WP_050726322.1">
    <property type="nucleotide sequence ID" value="NZ_CP012332.1"/>
</dbReference>
<accession>A0A0K1PF21</accession>
<dbReference type="GO" id="GO:0022857">
    <property type="term" value="F:transmembrane transporter activity"/>
    <property type="evidence" value="ECO:0007669"/>
    <property type="project" value="InterPro"/>
</dbReference>
<evidence type="ECO:0000256" key="2">
    <source>
        <dbReference type="ARBA" id="ARBA00005811"/>
    </source>
</evidence>
<keyword evidence="3" id="KW-1003">Cell membrane</keyword>
<keyword evidence="10" id="KW-1185">Reference proteome</keyword>
<feature type="transmembrane region" description="Helical" evidence="8">
    <location>
        <begin position="15"/>
        <end position="37"/>
    </location>
</feature>
<comment type="similarity">
    <text evidence="2 7">Belongs to the ExbD/TolR family.</text>
</comment>
<evidence type="ECO:0000256" key="3">
    <source>
        <dbReference type="ARBA" id="ARBA00022475"/>
    </source>
</evidence>
<dbReference type="GO" id="GO:0005886">
    <property type="term" value="C:plasma membrane"/>
    <property type="evidence" value="ECO:0007669"/>
    <property type="project" value="UniProtKB-SubCell"/>
</dbReference>
<evidence type="ECO:0000256" key="1">
    <source>
        <dbReference type="ARBA" id="ARBA00004162"/>
    </source>
</evidence>
<evidence type="ECO:0000313" key="10">
    <source>
        <dbReference type="Proteomes" id="UP000055590"/>
    </source>
</evidence>
<evidence type="ECO:0000256" key="4">
    <source>
        <dbReference type="ARBA" id="ARBA00022692"/>
    </source>
</evidence>
<dbReference type="Pfam" id="PF02472">
    <property type="entry name" value="ExbD"/>
    <property type="match status" value="1"/>
</dbReference>
<dbReference type="Proteomes" id="UP000055590">
    <property type="component" value="Chromosome"/>
</dbReference>
<proteinExistence type="inferred from homology"/>
<dbReference type="EMBL" id="CP012332">
    <property type="protein sequence ID" value="AKU92107.1"/>
    <property type="molecule type" value="Genomic_DNA"/>
</dbReference>
<dbReference type="GO" id="GO:0015031">
    <property type="term" value="P:protein transport"/>
    <property type="evidence" value="ECO:0007669"/>
    <property type="project" value="UniProtKB-KW"/>
</dbReference>
<dbReference type="STRING" id="1391653.AKJ08_2494"/>
<sequence length="159" mass="17226">MSFSGGSDNEFDVPLNLVALIDVLTNILFFLMIGFAAQEVEVKSADKLQLPVSTTKQEIELSVSLAITTSEILIEGIPVARVVDGQIDAPRDGDKLLPIYDKLNALRAARLEKTAGLSKDDDVIFLLADRSAPFTLLAPVMKTAAMAGYPNFRFAVVKK</sequence>
<evidence type="ECO:0000256" key="6">
    <source>
        <dbReference type="ARBA" id="ARBA00023136"/>
    </source>
</evidence>
<dbReference type="AlphaFoldDB" id="A0A0K1PF21"/>
<dbReference type="OrthoDB" id="5294637at2"/>
<keyword evidence="5 8" id="KW-1133">Transmembrane helix</keyword>
<evidence type="ECO:0000313" key="9">
    <source>
        <dbReference type="EMBL" id="AKU92107.1"/>
    </source>
</evidence>
<keyword evidence="7" id="KW-0653">Protein transport</keyword>
<name>A0A0K1PF21_9BACT</name>
<dbReference type="InterPro" id="IPR003400">
    <property type="entry name" value="ExbD"/>
</dbReference>
<reference evidence="9 10" key="1">
    <citation type="submission" date="2015-08" db="EMBL/GenBank/DDBJ databases">
        <authorList>
            <person name="Babu N.S."/>
            <person name="Beckwith C.J."/>
            <person name="Beseler K.G."/>
            <person name="Brison A."/>
            <person name="Carone J.V."/>
            <person name="Caskin T.P."/>
            <person name="Diamond M."/>
            <person name="Durham M.E."/>
            <person name="Foxe J.M."/>
            <person name="Go M."/>
            <person name="Henderson B.A."/>
            <person name="Jones I.B."/>
            <person name="McGettigan J.A."/>
            <person name="Micheletti S.J."/>
            <person name="Nasrallah M.E."/>
            <person name="Ortiz D."/>
            <person name="Piller C.R."/>
            <person name="Privatt S.R."/>
            <person name="Schneider S.L."/>
            <person name="Sharp S."/>
            <person name="Smith T.C."/>
            <person name="Stanton J.D."/>
            <person name="Ullery H.E."/>
            <person name="Wilson R.J."/>
            <person name="Serrano M.G."/>
            <person name="Buck G."/>
            <person name="Lee V."/>
            <person name="Wang Y."/>
            <person name="Carvalho R."/>
            <person name="Voegtly L."/>
            <person name="Shi R."/>
            <person name="Duckworth R."/>
            <person name="Johnson A."/>
            <person name="Loviza R."/>
            <person name="Walstead R."/>
            <person name="Shah Z."/>
            <person name="Kiflezghi M."/>
            <person name="Wade K."/>
            <person name="Ball S.L."/>
            <person name="Bradley K.W."/>
            <person name="Asai D.J."/>
            <person name="Bowman C.A."/>
            <person name="Russell D.A."/>
            <person name="Pope W.H."/>
            <person name="Jacobs-Sera D."/>
            <person name="Hendrix R.W."/>
            <person name="Hatfull G.F."/>
        </authorList>
    </citation>
    <scope>NUCLEOTIDE SEQUENCE [LARGE SCALE GENOMIC DNA]</scope>
    <source>
        <strain evidence="9 10">DSM 27710</strain>
    </source>
</reference>
<gene>
    <name evidence="9" type="ORF">AKJ08_2494</name>
</gene>
<dbReference type="KEGG" id="vin:AKJ08_2494"/>
<evidence type="ECO:0000256" key="5">
    <source>
        <dbReference type="ARBA" id="ARBA00022989"/>
    </source>
</evidence>
<keyword evidence="7" id="KW-0813">Transport</keyword>
<evidence type="ECO:0000256" key="8">
    <source>
        <dbReference type="SAM" id="Phobius"/>
    </source>
</evidence>
<organism evidence="9 10">
    <name type="scientific">Vulgatibacter incomptus</name>
    <dbReference type="NCBI Taxonomy" id="1391653"/>
    <lineage>
        <taxon>Bacteria</taxon>
        <taxon>Pseudomonadati</taxon>
        <taxon>Myxococcota</taxon>
        <taxon>Myxococcia</taxon>
        <taxon>Myxococcales</taxon>
        <taxon>Cystobacterineae</taxon>
        <taxon>Vulgatibacteraceae</taxon>
        <taxon>Vulgatibacter</taxon>
    </lineage>
</organism>
<keyword evidence="6 8" id="KW-0472">Membrane</keyword>